<keyword evidence="2" id="KW-0862">Zinc</keyword>
<dbReference type="CTD" id="8582550"/>
<dbReference type="PROSITE" id="PS50158">
    <property type="entry name" value="ZF_CCHC"/>
    <property type="match status" value="1"/>
</dbReference>
<dbReference type="PANTHER" id="PTHR33435">
    <property type="entry name" value="PROTEIN CBG21870-RELATED"/>
    <property type="match status" value="1"/>
</dbReference>
<dbReference type="WormBase" id="CBG15824">
    <property type="protein sequence ID" value="CBP46167"/>
    <property type="gene ID" value="WBGene00035951"/>
</dbReference>
<keyword evidence="1" id="KW-0233">DNA recombination</keyword>
<dbReference type="STRING" id="6238.A8XMY2"/>
<dbReference type="GO" id="GO:0003677">
    <property type="term" value="F:DNA binding"/>
    <property type="evidence" value="ECO:0007669"/>
    <property type="project" value="InterPro"/>
</dbReference>
<evidence type="ECO:0000256" key="1">
    <source>
        <dbReference type="ARBA" id="ARBA00023172"/>
    </source>
</evidence>
<dbReference type="GO" id="GO:0015074">
    <property type="term" value="P:DNA integration"/>
    <property type="evidence" value="ECO:0007669"/>
    <property type="project" value="InterPro"/>
</dbReference>
<dbReference type="Gene3D" id="3.30.70.270">
    <property type="match status" value="1"/>
</dbReference>
<evidence type="ECO:0000313" key="6">
    <source>
        <dbReference type="Proteomes" id="UP000008549"/>
    </source>
</evidence>
<gene>
    <name evidence="5 7" type="ORF">CBG15824</name>
    <name evidence="5" type="ORF">CBG_15824</name>
</gene>
<reference evidence="5 6" key="2">
    <citation type="journal article" date="2011" name="PLoS Genet.">
        <title>Caenorhabditis briggsae recombinant inbred line genotypes reveal inter-strain incompatibility and the evolution of recombination.</title>
        <authorList>
            <person name="Ross J.A."/>
            <person name="Koboldt D.C."/>
            <person name="Staisch J.E."/>
            <person name="Chamberlin H.M."/>
            <person name="Gupta B.P."/>
            <person name="Miller R.D."/>
            <person name="Baird S.E."/>
            <person name="Haag E.S."/>
        </authorList>
    </citation>
    <scope>NUCLEOTIDE SEQUENCE [LARGE SCALE GENOMIC DNA]</scope>
    <source>
        <strain evidence="5 6">AF16</strain>
    </source>
</reference>
<sequence length="768" mass="86295">MGDAGDSSISGSGTESGSNGNIELVMAEFLSKCMEVVAEKSAKKEEKVPQVGQKGLLKQAEANTKWINLLTGADESNWQNTIKSVVDSIRARNAELMLLDKNPNALKAKEQFEAIAQVNGVPLDSMDAKWIAMAQMISTGASTSSNRHPPKRDQFFRSAGSSYRPGGVRGDFYGRQVEEFQRRPIKRTYDDREANSEDGFRKSTVKCYACHRTGHYATGCPQRRLEDWKTAWPFLQRAKYAATFDFRGGYHHVRIADNSTDLLAFSLSNPHAPPYFKFVALPFGLSTAPWLFTKIFRPLVARWREFGIKIFLYLDDGLILAETKEQALLAVKIVREDLEAAGVTVAEDKSFWEPSHQFTWLGLMGDLSERTVRLTEKREKNLRAQLEKMRRSEAPTILDRQKLCGYLSSMTVISDEAIRRQRRVSHAVATTIKEHPETRPLGFLYPKLEYRGDEASRDFDYDDWGVQDWAFTWHRKDGDWSPVTGSRNHVQLEQMSFNGFEKPRSWDWHEGHKAAFFESLVEEAERAGLMHLVDSLGKAPIEARAVSTMKAYAGENQRRINWSKSLPASLSEEHRFTLYLVDRAMSAGSSSLAKAAAAFKLANDGLSPFASQLVSDVIKAQRRKESESRAQPTQIRRAKNDQLARGRETFCNWPEGSKRDCLLKRFRARASMRPGLDFVFQNIVNGTKLTPSAISGIAKDTLAAAGVSATHHSLRRGRANHLQQSGVDFQAIKETGRWRSDAGLRCYLSDSPRAQGFTVTELGDEVGG</sequence>
<dbReference type="RefSeq" id="XP_045095826.1">
    <property type="nucleotide sequence ID" value="XM_045241448.1"/>
</dbReference>
<dbReference type="SUPFAM" id="SSF56672">
    <property type="entry name" value="DNA/RNA polymerases"/>
    <property type="match status" value="1"/>
</dbReference>
<dbReference type="GO" id="GO:0019899">
    <property type="term" value="F:enzyme binding"/>
    <property type="evidence" value="ECO:0007669"/>
    <property type="project" value="UniProtKB-ARBA"/>
</dbReference>
<dbReference type="GO" id="GO:0006310">
    <property type="term" value="P:DNA recombination"/>
    <property type="evidence" value="ECO:0007669"/>
    <property type="project" value="UniProtKB-KW"/>
</dbReference>
<dbReference type="SUPFAM" id="SSF57756">
    <property type="entry name" value="Retrovirus zinc finger-like domains"/>
    <property type="match status" value="1"/>
</dbReference>
<dbReference type="KEGG" id="cbr:CBG_15824"/>
<dbReference type="Gene3D" id="3.10.10.10">
    <property type="entry name" value="HIV Type 1 Reverse Transcriptase, subunit A, domain 1"/>
    <property type="match status" value="1"/>
</dbReference>
<dbReference type="CDD" id="cd03714">
    <property type="entry name" value="RT_DIRS1"/>
    <property type="match status" value="1"/>
</dbReference>
<dbReference type="OMA" id="ACHRTGH"/>
<dbReference type="eggNOG" id="ENOG502TJIF">
    <property type="taxonomic scope" value="Eukaryota"/>
</dbReference>
<dbReference type="InterPro" id="IPR036875">
    <property type="entry name" value="Znf_CCHC_sf"/>
</dbReference>
<dbReference type="HOGENOM" id="CLU_363793_0_0_1"/>
<dbReference type="Gene3D" id="4.10.60.10">
    <property type="entry name" value="Zinc finger, CCHC-type"/>
    <property type="match status" value="1"/>
</dbReference>
<dbReference type="Pfam" id="PF00078">
    <property type="entry name" value="RVT_1"/>
    <property type="match status" value="1"/>
</dbReference>
<dbReference type="GO" id="GO:0008270">
    <property type="term" value="F:zinc ion binding"/>
    <property type="evidence" value="ECO:0007669"/>
    <property type="project" value="UniProtKB-KW"/>
</dbReference>
<dbReference type="InterPro" id="IPR013762">
    <property type="entry name" value="Integrase-like_cat_sf"/>
</dbReference>
<reference evidence="5 6" key="1">
    <citation type="journal article" date="2003" name="PLoS Biol.">
        <title>The genome sequence of Caenorhabditis briggsae: a platform for comparative genomics.</title>
        <authorList>
            <person name="Stein L.D."/>
            <person name="Bao Z."/>
            <person name="Blasiar D."/>
            <person name="Blumenthal T."/>
            <person name="Brent M.R."/>
            <person name="Chen N."/>
            <person name="Chinwalla A."/>
            <person name="Clarke L."/>
            <person name="Clee C."/>
            <person name="Coghlan A."/>
            <person name="Coulson A."/>
            <person name="D'Eustachio P."/>
            <person name="Fitch D.H."/>
            <person name="Fulton L.A."/>
            <person name="Fulton R.E."/>
            <person name="Griffiths-Jones S."/>
            <person name="Harris T.W."/>
            <person name="Hillier L.W."/>
            <person name="Kamath R."/>
            <person name="Kuwabara P.E."/>
            <person name="Mardis E.R."/>
            <person name="Marra M.A."/>
            <person name="Miner T.L."/>
            <person name="Minx P."/>
            <person name="Mullikin J.C."/>
            <person name="Plumb R.W."/>
            <person name="Rogers J."/>
            <person name="Schein J.E."/>
            <person name="Sohrmann M."/>
            <person name="Spieth J."/>
            <person name="Stajich J.E."/>
            <person name="Wei C."/>
            <person name="Willey D."/>
            <person name="Wilson R.K."/>
            <person name="Durbin R."/>
            <person name="Waterston R.H."/>
        </authorList>
    </citation>
    <scope>NUCLEOTIDE SEQUENCE [LARGE SCALE GENOMIC DNA]</scope>
    <source>
        <strain evidence="5 6">AF16</strain>
    </source>
</reference>
<keyword evidence="2" id="KW-0479">Metal-binding</keyword>
<dbReference type="InterPro" id="IPR001878">
    <property type="entry name" value="Znf_CCHC"/>
</dbReference>
<dbReference type="Gene3D" id="1.10.443.10">
    <property type="entry name" value="Intergrase catalytic core"/>
    <property type="match status" value="1"/>
</dbReference>
<accession>A8XMY2</accession>
<dbReference type="GO" id="GO:0005737">
    <property type="term" value="C:cytoplasm"/>
    <property type="evidence" value="ECO:0007669"/>
    <property type="project" value="UniProtKB-ARBA"/>
</dbReference>
<dbReference type="AlphaFoldDB" id="A8XMY2"/>
<dbReference type="EMBL" id="HE600911">
    <property type="protein sequence ID" value="CAP34007.2"/>
    <property type="molecule type" value="Genomic_DNA"/>
</dbReference>
<protein>
    <submittedName>
        <fullName evidence="5">Protein CBG15824</fullName>
    </submittedName>
</protein>
<keyword evidence="2" id="KW-0863">Zinc-finger</keyword>
<dbReference type="InterPro" id="IPR000477">
    <property type="entry name" value="RT_dom"/>
</dbReference>
<feature type="domain" description="Reverse transcriptase" evidence="4">
    <location>
        <begin position="80"/>
        <end position="365"/>
    </location>
</feature>
<dbReference type="InParanoid" id="A8XMY2"/>
<evidence type="ECO:0000313" key="7">
    <source>
        <dbReference type="WormBase" id="CBG15824"/>
    </source>
</evidence>
<feature type="domain" description="CCHC-type" evidence="3">
    <location>
        <begin position="206"/>
        <end position="222"/>
    </location>
</feature>
<evidence type="ECO:0000256" key="2">
    <source>
        <dbReference type="PROSITE-ProRule" id="PRU00047"/>
    </source>
</evidence>
<dbReference type="PANTHER" id="PTHR33435:SF3">
    <property type="entry name" value="PROTEIN CBG21870"/>
    <property type="match status" value="1"/>
</dbReference>
<dbReference type="SUPFAM" id="SSF56349">
    <property type="entry name" value="DNA breaking-rejoining enzymes"/>
    <property type="match status" value="1"/>
</dbReference>
<dbReference type="InterPro" id="IPR043128">
    <property type="entry name" value="Rev_trsase/Diguanyl_cyclase"/>
</dbReference>
<keyword evidence="6" id="KW-1185">Reference proteome</keyword>
<evidence type="ECO:0000259" key="3">
    <source>
        <dbReference type="PROSITE" id="PS50158"/>
    </source>
</evidence>
<dbReference type="InterPro" id="IPR011010">
    <property type="entry name" value="DNA_brk_join_enz"/>
</dbReference>
<dbReference type="Proteomes" id="UP000008549">
    <property type="component" value="Unassembled WGS sequence"/>
</dbReference>
<name>A8XMY2_CAEBR</name>
<dbReference type="PROSITE" id="PS50878">
    <property type="entry name" value="RT_POL"/>
    <property type="match status" value="1"/>
</dbReference>
<dbReference type="InterPro" id="IPR043502">
    <property type="entry name" value="DNA/RNA_pol_sf"/>
</dbReference>
<proteinExistence type="predicted"/>
<organism evidence="5 6">
    <name type="scientific">Caenorhabditis briggsae</name>
    <dbReference type="NCBI Taxonomy" id="6238"/>
    <lineage>
        <taxon>Eukaryota</taxon>
        <taxon>Metazoa</taxon>
        <taxon>Ecdysozoa</taxon>
        <taxon>Nematoda</taxon>
        <taxon>Chromadorea</taxon>
        <taxon>Rhabditida</taxon>
        <taxon>Rhabditina</taxon>
        <taxon>Rhabditomorpha</taxon>
        <taxon>Rhabditoidea</taxon>
        <taxon>Rhabditidae</taxon>
        <taxon>Peloderinae</taxon>
        <taxon>Caenorhabditis</taxon>
    </lineage>
</organism>
<evidence type="ECO:0000259" key="4">
    <source>
        <dbReference type="PROSITE" id="PS50878"/>
    </source>
</evidence>
<dbReference type="GeneID" id="8582550"/>
<evidence type="ECO:0000313" key="5">
    <source>
        <dbReference type="EMBL" id="CAP34007.2"/>
    </source>
</evidence>